<dbReference type="HOGENOM" id="CLU_690644_0_0_0"/>
<dbReference type="SUPFAM" id="SSF53098">
    <property type="entry name" value="Ribonuclease H-like"/>
    <property type="match status" value="1"/>
</dbReference>
<dbReference type="AlphaFoldDB" id="A7HKF4"/>
<keyword evidence="3" id="KW-1185">Reference proteome</keyword>
<dbReference type="RefSeq" id="WP_011993706.1">
    <property type="nucleotide sequence ID" value="NC_009718.1"/>
</dbReference>
<reference evidence="2 3" key="2">
    <citation type="journal article" date="2009" name="Proc. Natl. Acad. Sci. U.S.A.">
        <title>On the chimeric nature, thermophilic origin, and phylogenetic placement of the Thermotogales.</title>
        <authorList>
            <person name="Zhaxybayeva O."/>
            <person name="Swithers K.S."/>
            <person name="Lapierre P."/>
            <person name="Fournier G.P."/>
            <person name="Bickhart D.M."/>
            <person name="DeBoy R.T."/>
            <person name="Nelson K.E."/>
            <person name="Nesbo C.L."/>
            <person name="Doolittle W.F."/>
            <person name="Gogarten J.P."/>
            <person name="Noll K.M."/>
        </authorList>
    </citation>
    <scope>NUCLEOTIDE SEQUENCE [LARGE SCALE GENOMIC DNA]</scope>
    <source>
        <strain evidence="3">ATCC 35602 / DSM 5306 / Rt17-B1</strain>
    </source>
</reference>
<dbReference type="OrthoDB" id="9757917at2"/>
<dbReference type="NCBIfam" id="TIGR03491">
    <property type="entry name" value="TM0106 family RecB-like putative nuclease"/>
    <property type="match status" value="1"/>
</dbReference>
<protein>
    <submittedName>
        <fullName evidence="2">Nuclease (RecB family)-like protein</fullName>
    </submittedName>
</protein>
<dbReference type="EMBL" id="CP000771">
    <property type="protein sequence ID" value="ABS60387.1"/>
    <property type="molecule type" value="Genomic_DNA"/>
</dbReference>
<dbReference type="Pfam" id="PF13482">
    <property type="entry name" value="RNase_H_2"/>
    <property type="match status" value="1"/>
</dbReference>
<organism evidence="2 3">
    <name type="scientific">Fervidobacterium nodosum (strain ATCC 35602 / DSM 5306 / Rt17-B1)</name>
    <dbReference type="NCBI Taxonomy" id="381764"/>
    <lineage>
        <taxon>Bacteria</taxon>
        <taxon>Thermotogati</taxon>
        <taxon>Thermotogota</taxon>
        <taxon>Thermotogae</taxon>
        <taxon>Thermotogales</taxon>
        <taxon>Fervidobacteriaceae</taxon>
        <taxon>Fervidobacterium</taxon>
    </lineage>
</organism>
<dbReference type="InterPro" id="IPR012337">
    <property type="entry name" value="RNaseH-like_sf"/>
</dbReference>
<sequence length="396" mass="46426">MVISNKDIKTIYFCPKKAKLDIQNENRQLSDFLFTTEVFGCYLGVQVDEVLSDNPLIVKILKSGKKISEYHMLEGAFIAYVAESNDIDLREIIFESTYYSVSITRTNWRHYITKLLSLLSYFCEESEFKISKTHLCRLCKYSGQCFHETVNLESLTFIQGIKGKTLEKLNSMGITSLRDIISMYEKLKKEFGEEKAQRLYYHANSIIENKPVLFKKVDKLSDGIYLDIESYTPFDFDYLFGVLENGRYIPFLATDPSKERYTFENIVKYLEKRQQPIYHFHNYEIMRFKKLSKKYGVNLSKELLSRFVDVYKIYAGHVALPIPSYSLKSIARFFGFNWRTDINGLSVINYYREYLATNNKSILKEILKYNEDDVRATEFIVKKLNELSEINENGGN</sequence>
<dbReference type="Proteomes" id="UP000002415">
    <property type="component" value="Chromosome"/>
</dbReference>
<dbReference type="InterPro" id="IPR019993">
    <property type="entry name" value="RecB_nuclease_TM0106_put"/>
</dbReference>
<evidence type="ECO:0000313" key="3">
    <source>
        <dbReference type="Proteomes" id="UP000002415"/>
    </source>
</evidence>
<reference evidence="2 3" key="1">
    <citation type="submission" date="2007-07" db="EMBL/GenBank/DDBJ databases">
        <title>Complete sequence of Fervidobacterium nodosum Rt17-B1.</title>
        <authorList>
            <consortium name="US DOE Joint Genome Institute"/>
            <person name="Copeland A."/>
            <person name="Lucas S."/>
            <person name="Lapidus A."/>
            <person name="Barry K."/>
            <person name="Glavina del Rio T."/>
            <person name="Dalin E."/>
            <person name="Tice H."/>
            <person name="Pitluck S."/>
            <person name="Saunders E."/>
            <person name="Brettin T."/>
            <person name="Bruce D."/>
            <person name="Detter J.C."/>
            <person name="Han C."/>
            <person name="Schmutz J."/>
            <person name="Larimer F."/>
            <person name="Land M."/>
            <person name="Hauser L."/>
            <person name="Kyrpides N."/>
            <person name="Mikhailova N."/>
            <person name="Nelson K."/>
            <person name="Gogarten J.P."/>
            <person name="Noll K."/>
            <person name="Richardson P."/>
        </authorList>
    </citation>
    <scope>NUCLEOTIDE SEQUENCE [LARGE SCALE GENOMIC DNA]</scope>
    <source>
        <strain evidence="3">ATCC 35602 / DSM 5306 / Rt17-B1</strain>
    </source>
</reference>
<dbReference type="Gene3D" id="1.10.150.20">
    <property type="entry name" value="5' to 3' exonuclease, C-terminal subdomain"/>
    <property type="match status" value="1"/>
</dbReference>
<dbReference type="eggNOG" id="COG2251">
    <property type="taxonomic scope" value="Bacteria"/>
</dbReference>
<feature type="domain" description="YprB ribonuclease H-like" evidence="1">
    <location>
        <begin position="224"/>
        <end position="385"/>
    </location>
</feature>
<accession>A7HKF4</accession>
<dbReference type="KEGG" id="fno:Fnod_0524"/>
<evidence type="ECO:0000313" key="2">
    <source>
        <dbReference type="EMBL" id="ABS60387.1"/>
    </source>
</evidence>
<gene>
    <name evidence="2" type="ordered locus">Fnod_0524</name>
</gene>
<dbReference type="SUPFAM" id="SSF56672">
    <property type="entry name" value="DNA/RNA polymerases"/>
    <property type="match status" value="1"/>
</dbReference>
<dbReference type="InterPro" id="IPR038720">
    <property type="entry name" value="YprB_RNase_H-like_dom"/>
</dbReference>
<dbReference type="STRING" id="381764.Fnod_0524"/>
<evidence type="ECO:0000259" key="1">
    <source>
        <dbReference type="Pfam" id="PF13482"/>
    </source>
</evidence>
<name>A7HKF4_FERNB</name>
<proteinExistence type="predicted"/>
<dbReference type="InterPro" id="IPR043502">
    <property type="entry name" value="DNA/RNA_pol_sf"/>
</dbReference>